<dbReference type="SUPFAM" id="SSF51395">
    <property type="entry name" value="FMN-linked oxidoreductases"/>
    <property type="match status" value="1"/>
</dbReference>
<dbReference type="GO" id="GO:0050660">
    <property type="term" value="F:flavin adenine dinucleotide binding"/>
    <property type="evidence" value="ECO:0007669"/>
    <property type="project" value="InterPro"/>
</dbReference>
<evidence type="ECO:0000313" key="16">
    <source>
        <dbReference type="Proteomes" id="UP000178656"/>
    </source>
</evidence>
<dbReference type="EC" id="1.3.1.-" evidence="11"/>
<evidence type="ECO:0000256" key="7">
    <source>
        <dbReference type="ARBA" id="ARBA00022884"/>
    </source>
</evidence>
<feature type="binding site" evidence="13">
    <location>
        <position position="176"/>
    </location>
    <ligand>
        <name>FMN</name>
        <dbReference type="ChEBI" id="CHEBI:58210"/>
    </ligand>
</feature>
<dbReference type="Proteomes" id="UP000178656">
    <property type="component" value="Unassembled WGS sequence"/>
</dbReference>
<organism evidence="15 16">
    <name type="scientific">Candidatus Falkowbacteria bacterium RIFOXYC2_FULL_48_21</name>
    <dbReference type="NCBI Taxonomy" id="1798005"/>
    <lineage>
        <taxon>Bacteria</taxon>
        <taxon>Candidatus Falkowiibacteriota</taxon>
    </lineage>
</organism>
<comment type="cofactor">
    <cofactor evidence="11 13">
        <name>FMN</name>
        <dbReference type="ChEBI" id="CHEBI:58210"/>
    </cofactor>
</comment>
<dbReference type="InterPro" id="IPR024036">
    <property type="entry name" value="tRNA-dHydroUridine_Synthase_C"/>
</dbReference>
<keyword evidence="4 11" id="KW-0288">FMN</keyword>
<dbReference type="Pfam" id="PF01207">
    <property type="entry name" value="Dus"/>
    <property type="match status" value="1"/>
</dbReference>
<feature type="binding site" evidence="13">
    <location>
        <position position="73"/>
    </location>
    <ligand>
        <name>FMN</name>
        <dbReference type="ChEBI" id="CHEBI:58210"/>
    </ligand>
</feature>
<keyword evidence="7" id="KW-0694">RNA-binding</keyword>
<dbReference type="AlphaFoldDB" id="A0A1F5TFD0"/>
<evidence type="ECO:0000259" key="14">
    <source>
        <dbReference type="Pfam" id="PF01207"/>
    </source>
</evidence>
<dbReference type="PANTHER" id="PTHR45846:SF1">
    <property type="entry name" value="TRNA-DIHYDROURIDINE(47) SYNTHASE [NAD(P)(+)]-LIKE"/>
    <property type="match status" value="1"/>
</dbReference>
<evidence type="ECO:0000256" key="8">
    <source>
        <dbReference type="ARBA" id="ARBA00023002"/>
    </source>
</evidence>
<dbReference type="Gene3D" id="1.10.1200.80">
    <property type="entry name" value="Putative flavin oxidoreducatase, domain 2"/>
    <property type="match status" value="1"/>
</dbReference>
<evidence type="ECO:0000313" key="15">
    <source>
        <dbReference type="EMBL" id="OGF37630.1"/>
    </source>
</evidence>
<evidence type="ECO:0000256" key="11">
    <source>
        <dbReference type="PIRNR" id="PIRNR006621"/>
    </source>
</evidence>
<dbReference type="EMBL" id="MFGM01000019">
    <property type="protein sequence ID" value="OGF37630.1"/>
    <property type="molecule type" value="Genomic_DNA"/>
</dbReference>
<comment type="catalytic activity">
    <reaction evidence="9">
        <text>a 5,6-dihydrouridine in tRNA + NADP(+) = a uridine in tRNA + NADPH + H(+)</text>
        <dbReference type="Rhea" id="RHEA:23624"/>
        <dbReference type="Rhea" id="RHEA-COMP:13339"/>
        <dbReference type="Rhea" id="RHEA-COMP:13887"/>
        <dbReference type="ChEBI" id="CHEBI:15378"/>
        <dbReference type="ChEBI" id="CHEBI:57783"/>
        <dbReference type="ChEBI" id="CHEBI:58349"/>
        <dbReference type="ChEBI" id="CHEBI:65315"/>
        <dbReference type="ChEBI" id="CHEBI:74443"/>
    </reaction>
</comment>
<feature type="binding site" evidence="13">
    <location>
        <begin position="231"/>
        <end position="232"/>
    </location>
    <ligand>
        <name>FMN</name>
        <dbReference type="ChEBI" id="CHEBI:58210"/>
    </ligand>
</feature>
<evidence type="ECO:0000256" key="2">
    <source>
        <dbReference type="ARBA" id="ARBA00022555"/>
    </source>
</evidence>
<evidence type="ECO:0000256" key="1">
    <source>
        <dbReference type="ARBA" id="ARBA00002790"/>
    </source>
</evidence>
<reference evidence="15 16" key="1">
    <citation type="journal article" date="2016" name="Nat. Commun.">
        <title>Thousands of microbial genomes shed light on interconnected biogeochemical processes in an aquifer system.</title>
        <authorList>
            <person name="Anantharaman K."/>
            <person name="Brown C.T."/>
            <person name="Hug L.A."/>
            <person name="Sharon I."/>
            <person name="Castelle C.J."/>
            <person name="Probst A.J."/>
            <person name="Thomas B.C."/>
            <person name="Singh A."/>
            <person name="Wilkins M.J."/>
            <person name="Karaoz U."/>
            <person name="Brodie E.L."/>
            <person name="Williams K.H."/>
            <person name="Hubbard S.S."/>
            <person name="Banfield J.F."/>
        </authorList>
    </citation>
    <scope>NUCLEOTIDE SEQUENCE [LARGE SCALE GENOMIC DNA]</scope>
</reference>
<keyword evidence="6" id="KW-0521">NADP</keyword>
<dbReference type="InterPro" id="IPR035587">
    <property type="entry name" value="DUS-like_FMN-bd"/>
</dbReference>
<dbReference type="GO" id="GO:0000049">
    <property type="term" value="F:tRNA binding"/>
    <property type="evidence" value="ECO:0007669"/>
    <property type="project" value="UniProtKB-KW"/>
</dbReference>
<keyword evidence="8 11" id="KW-0560">Oxidoreductase</keyword>
<feature type="active site" description="Proton donor" evidence="12">
    <location>
        <position position="103"/>
    </location>
</feature>
<keyword evidence="5 11" id="KW-0819">tRNA processing</keyword>
<evidence type="ECO:0000256" key="3">
    <source>
        <dbReference type="ARBA" id="ARBA00022630"/>
    </source>
</evidence>
<keyword evidence="3 11" id="KW-0285">Flavoprotein</keyword>
<dbReference type="PANTHER" id="PTHR45846">
    <property type="entry name" value="TRNA-DIHYDROURIDINE(47) SYNTHASE [NAD(P)(+)]-LIKE"/>
    <property type="match status" value="1"/>
</dbReference>
<protein>
    <recommendedName>
        <fullName evidence="11">tRNA-dihydrouridine synthase</fullName>
        <ecNumber evidence="11">1.3.1.-</ecNumber>
    </recommendedName>
</protein>
<comment type="caution">
    <text evidence="15">The sequence shown here is derived from an EMBL/GenBank/DDBJ whole genome shotgun (WGS) entry which is preliminary data.</text>
</comment>
<dbReference type="PIRSF" id="PIRSF006621">
    <property type="entry name" value="Dus"/>
    <property type="match status" value="1"/>
</dbReference>
<feature type="binding site" evidence="13">
    <location>
        <position position="142"/>
    </location>
    <ligand>
        <name>FMN</name>
        <dbReference type="ChEBI" id="CHEBI:58210"/>
    </ligand>
</feature>
<evidence type="ECO:0000256" key="6">
    <source>
        <dbReference type="ARBA" id="ARBA00022857"/>
    </source>
</evidence>
<feature type="domain" description="DUS-like FMN-binding" evidence="14">
    <location>
        <begin position="17"/>
        <end position="318"/>
    </location>
</feature>
<accession>A0A1F5TFD0</accession>
<comment type="similarity">
    <text evidence="11">Belongs to the dus family.</text>
</comment>
<dbReference type="Gene3D" id="3.20.20.70">
    <property type="entry name" value="Aldolase class I"/>
    <property type="match status" value="1"/>
</dbReference>
<sequence>MAVDNFLTKCKKPILVLAPLAGITDSAFRALARGNGADVVYSEMTSIDALYYNSEKTLSMLQLMKKEQPAVLQLFGKRPELVKKAVEAVEQAGFAGIDLNFGCPARKVVAHEGGITLLRDLNLCRELVAAVCEATKLPVSVKTRVSINKKNSDEKITVFDFIDALKGLPVTTLMLHGRTYEQGFVGEIDFDVMKLAKEKFNGIVIGNGGINSPEDAKKMLDLTGVDGVALARGIYGRPWLFSQVRDYLETGKYKFPTLNQIKKVALMHAKFNYKTKGDYGIIELRKHLCWYFRGFPNAAKFRQELVRVETVSDVEQALSRIE</sequence>
<evidence type="ECO:0000256" key="9">
    <source>
        <dbReference type="ARBA" id="ARBA00048205"/>
    </source>
</evidence>
<evidence type="ECO:0000256" key="10">
    <source>
        <dbReference type="ARBA" id="ARBA00048802"/>
    </source>
</evidence>
<proteinExistence type="inferred from homology"/>
<dbReference type="GO" id="GO:0017150">
    <property type="term" value="F:tRNA dihydrouridine synthase activity"/>
    <property type="evidence" value="ECO:0007669"/>
    <property type="project" value="InterPro"/>
</dbReference>
<evidence type="ECO:0000256" key="13">
    <source>
        <dbReference type="PIRSR" id="PIRSR006621-2"/>
    </source>
</evidence>
<comment type="catalytic activity">
    <reaction evidence="10">
        <text>a 5,6-dihydrouridine in tRNA + NAD(+) = a uridine in tRNA + NADH + H(+)</text>
        <dbReference type="Rhea" id="RHEA:54452"/>
        <dbReference type="Rhea" id="RHEA-COMP:13339"/>
        <dbReference type="Rhea" id="RHEA-COMP:13887"/>
        <dbReference type="ChEBI" id="CHEBI:15378"/>
        <dbReference type="ChEBI" id="CHEBI:57540"/>
        <dbReference type="ChEBI" id="CHEBI:57945"/>
        <dbReference type="ChEBI" id="CHEBI:65315"/>
        <dbReference type="ChEBI" id="CHEBI:74443"/>
    </reaction>
</comment>
<dbReference type="InterPro" id="IPR001269">
    <property type="entry name" value="DUS_fam"/>
</dbReference>
<evidence type="ECO:0000256" key="5">
    <source>
        <dbReference type="ARBA" id="ARBA00022694"/>
    </source>
</evidence>
<dbReference type="InterPro" id="IPR013785">
    <property type="entry name" value="Aldolase_TIM"/>
</dbReference>
<name>A0A1F5TFD0_9BACT</name>
<keyword evidence="13" id="KW-0547">Nucleotide-binding</keyword>
<keyword evidence="2" id="KW-0820">tRNA-binding</keyword>
<evidence type="ECO:0000256" key="12">
    <source>
        <dbReference type="PIRSR" id="PIRSR006621-1"/>
    </source>
</evidence>
<evidence type="ECO:0000256" key="4">
    <source>
        <dbReference type="ARBA" id="ARBA00022643"/>
    </source>
</evidence>
<dbReference type="CDD" id="cd02801">
    <property type="entry name" value="DUS_like_FMN"/>
    <property type="match status" value="1"/>
</dbReference>
<feature type="binding site" evidence="13">
    <location>
        <begin position="207"/>
        <end position="209"/>
    </location>
    <ligand>
        <name>FMN</name>
        <dbReference type="ChEBI" id="CHEBI:58210"/>
    </ligand>
</feature>
<gene>
    <name evidence="15" type="ORF">A2482_02840</name>
</gene>
<comment type="function">
    <text evidence="1 11">Catalyzes the synthesis of 5,6-dihydrouridine (D), a modified base found in the D-loop of most tRNAs, via the reduction of the C5-C6 double bond in target uridines.</text>
</comment>